<name>A0A7W3TCU3_9ACTN</name>
<keyword evidence="3" id="KW-0067">ATP-binding</keyword>
<feature type="region of interest" description="Disordered" evidence="1">
    <location>
        <begin position="144"/>
        <end position="195"/>
    </location>
</feature>
<dbReference type="AlphaFoldDB" id="A0A7W3TCU3"/>
<reference evidence="4" key="1">
    <citation type="submission" date="2019-10" db="EMBL/GenBank/DDBJ databases">
        <title>Streptomyces sp. nov., a novel actinobacterium isolated from alkaline environment.</title>
        <authorList>
            <person name="Golinska P."/>
        </authorList>
    </citation>
    <scope>NUCLEOTIDE SEQUENCE [LARGE SCALE GENOMIC DNA]</scope>
    <source>
        <strain evidence="4">DSM 42118</strain>
    </source>
</reference>
<proteinExistence type="predicted"/>
<dbReference type="Gene3D" id="3.40.50.300">
    <property type="entry name" value="P-loop containing nucleotide triphosphate hydrolases"/>
    <property type="match status" value="2"/>
</dbReference>
<accession>A0A7W3TCU3</accession>
<feature type="compositionally biased region" description="Pro residues" evidence="1">
    <location>
        <begin position="149"/>
        <end position="160"/>
    </location>
</feature>
<feature type="domain" description="ATP-dependent RecD2 DNA helicase-like helix-hairpin-helix" evidence="2">
    <location>
        <begin position="32"/>
        <end position="108"/>
    </location>
</feature>
<feature type="region of interest" description="Disordered" evidence="1">
    <location>
        <begin position="224"/>
        <end position="251"/>
    </location>
</feature>
<keyword evidence="3" id="KW-0378">Hydrolase</keyword>
<evidence type="ECO:0000256" key="1">
    <source>
        <dbReference type="SAM" id="MobiDB-lite"/>
    </source>
</evidence>
<keyword evidence="3" id="KW-0547">Nucleotide-binding</keyword>
<evidence type="ECO:0000313" key="3">
    <source>
        <dbReference type="EMBL" id="MBB0244432.1"/>
    </source>
</evidence>
<dbReference type="Gene3D" id="2.30.30.940">
    <property type="match status" value="1"/>
</dbReference>
<evidence type="ECO:0000313" key="4">
    <source>
        <dbReference type="Proteomes" id="UP000538929"/>
    </source>
</evidence>
<feature type="compositionally biased region" description="Basic and acidic residues" evidence="1">
    <location>
        <begin position="178"/>
        <end position="193"/>
    </location>
</feature>
<dbReference type="RefSeq" id="WP_182606059.1">
    <property type="nucleotide sequence ID" value="NZ_VKHT01000237.1"/>
</dbReference>
<evidence type="ECO:0000259" key="2">
    <source>
        <dbReference type="Pfam" id="PF14490"/>
    </source>
</evidence>
<comment type="caution">
    <text evidence="3">The sequence shown here is derived from an EMBL/GenBank/DDBJ whole genome shotgun (WGS) entry which is preliminary data.</text>
</comment>
<organism evidence="3 4">
    <name type="scientific">Streptomyces alkaliphilus</name>
    <dbReference type="NCBI Taxonomy" id="1472722"/>
    <lineage>
        <taxon>Bacteria</taxon>
        <taxon>Bacillati</taxon>
        <taxon>Actinomycetota</taxon>
        <taxon>Actinomycetes</taxon>
        <taxon>Kitasatosporales</taxon>
        <taxon>Streptomycetaceae</taxon>
        <taxon>Streptomyces</taxon>
    </lineage>
</organism>
<gene>
    <name evidence="3" type="ORF">FNQ90_10020</name>
</gene>
<keyword evidence="3" id="KW-0347">Helicase</keyword>
<keyword evidence="4" id="KW-1185">Reference proteome</keyword>
<dbReference type="SUPFAM" id="SSF52540">
    <property type="entry name" value="P-loop containing nucleoside triphosphate hydrolases"/>
    <property type="match status" value="1"/>
</dbReference>
<protein>
    <submittedName>
        <fullName evidence="3">DNA helicase RecD</fullName>
    </submittedName>
</protein>
<dbReference type="InterPro" id="IPR029493">
    <property type="entry name" value="RecD2-like_HHH"/>
</dbReference>
<feature type="non-terminal residue" evidence="3">
    <location>
        <position position="1"/>
    </location>
</feature>
<dbReference type="EMBL" id="VKHT01000237">
    <property type="protein sequence ID" value="MBB0244432.1"/>
    <property type="molecule type" value="Genomic_DNA"/>
</dbReference>
<dbReference type="GO" id="GO:0004386">
    <property type="term" value="F:helicase activity"/>
    <property type="evidence" value="ECO:0007669"/>
    <property type="project" value="UniProtKB-KW"/>
</dbReference>
<dbReference type="Pfam" id="PF14490">
    <property type="entry name" value="HHH_RecD2"/>
    <property type="match status" value="1"/>
</dbReference>
<dbReference type="InterPro" id="IPR027417">
    <property type="entry name" value="P-loop_NTPase"/>
</dbReference>
<feature type="region of interest" description="Disordered" evidence="1">
    <location>
        <begin position="521"/>
        <end position="544"/>
    </location>
</feature>
<dbReference type="Proteomes" id="UP000538929">
    <property type="component" value="Unassembled WGS sequence"/>
</dbReference>
<sequence length="647" mass="64992">PGGAPDGDARVPAPVVPPDLPALLERAGVPAGAVTALAADAARLWGPGATGVLEADPWQLLALPGTTPDRADECARTLLGAGATPDDPRRVEALCVHLLERGARFGHTAADPAALARALGGYGVPRPEEALAEAIEAGAAVLFEDPDPDAAPTPVPPTAVPPGEGSAGAADDGNDGNDGDHTMGGEPGERDDFAPSVPVRTLVGTERWAVAEESLADGLIGLATTTPAGRPELPTEPPDASGGAPLRPGSSAAELWSTVRDHGLVVHTGGEAARAEPLAVVAAARAAGLRAGVAVHHPDGVRRAVAGLPDLPVATCAGLLTGREGPGRDEEGTLPLDLVAVLDAELMDVEAAAALVEALPGGARLILSGDPYGLESAGAGAVLRDVLTAAVRGLCPSVVSRTPDPGPIGELVSGVAVGELVPVEAPDREVVVVTARDAGEAVHRTVQLVTESIPRAFGTGPASTVVIVPGEEGPVGGLALNAALKAAVNPGPGRFGGFDPGDRVEYREGPGRYRPATVLEGTPQGLRLGPAGDPPPPGTGDADHTVTVPPERVATSVRHGWAVTARRAVGRRWSAAVVVLPGDAGHRLDRGWLHTAFGRGERHLSVVQGSAGGAAAAVAVPRRVERVTRLPLLLRRAVTADGGGATA</sequence>